<keyword evidence="2" id="KW-1185">Reference proteome</keyword>
<accession>A0A4Y2X1D3</accession>
<name>A0A4Y2X1D3_ARAVE</name>
<protein>
    <recommendedName>
        <fullName evidence="3">Tc1-like transposase DDE domain-containing protein</fullName>
    </recommendedName>
</protein>
<sequence>MLKAADLILRTRVRNYRFSEAVCFPKEKYAPALCTIGWLKVETLLSASIAGVGRNLGGAGVGGHTDLNVFQGGTLTGARYRDEIFDLYVRPYAGAIGNDFILMDDNARPHRAVVVEDILRVTIWNKWNGQLNPQT</sequence>
<dbReference type="EMBL" id="BGPR01068988">
    <property type="protein sequence ID" value="GBO42734.1"/>
    <property type="molecule type" value="Genomic_DNA"/>
</dbReference>
<evidence type="ECO:0000313" key="1">
    <source>
        <dbReference type="EMBL" id="GBO42734.1"/>
    </source>
</evidence>
<comment type="caution">
    <text evidence="1">The sequence shown here is derived from an EMBL/GenBank/DDBJ whole genome shotgun (WGS) entry which is preliminary data.</text>
</comment>
<proteinExistence type="predicted"/>
<evidence type="ECO:0008006" key="3">
    <source>
        <dbReference type="Google" id="ProtNLM"/>
    </source>
</evidence>
<evidence type="ECO:0000313" key="2">
    <source>
        <dbReference type="Proteomes" id="UP000499080"/>
    </source>
</evidence>
<dbReference type="AlphaFoldDB" id="A0A4Y2X1D3"/>
<dbReference type="InterPro" id="IPR036397">
    <property type="entry name" value="RNaseH_sf"/>
</dbReference>
<dbReference type="Proteomes" id="UP000499080">
    <property type="component" value="Unassembled WGS sequence"/>
</dbReference>
<organism evidence="1 2">
    <name type="scientific">Araneus ventricosus</name>
    <name type="common">Orbweaver spider</name>
    <name type="synonym">Epeira ventricosa</name>
    <dbReference type="NCBI Taxonomy" id="182803"/>
    <lineage>
        <taxon>Eukaryota</taxon>
        <taxon>Metazoa</taxon>
        <taxon>Ecdysozoa</taxon>
        <taxon>Arthropoda</taxon>
        <taxon>Chelicerata</taxon>
        <taxon>Arachnida</taxon>
        <taxon>Araneae</taxon>
        <taxon>Araneomorphae</taxon>
        <taxon>Entelegynae</taxon>
        <taxon>Araneoidea</taxon>
        <taxon>Araneidae</taxon>
        <taxon>Araneus</taxon>
    </lineage>
</organism>
<dbReference type="OrthoDB" id="8942091at2759"/>
<dbReference type="GO" id="GO:0003676">
    <property type="term" value="F:nucleic acid binding"/>
    <property type="evidence" value="ECO:0007669"/>
    <property type="project" value="InterPro"/>
</dbReference>
<reference evidence="1 2" key="1">
    <citation type="journal article" date="2019" name="Sci. Rep.">
        <title>Orb-weaving spider Araneus ventricosus genome elucidates the spidroin gene catalogue.</title>
        <authorList>
            <person name="Kono N."/>
            <person name="Nakamura H."/>
            <person name="Ohtoshi R."/>
            <person name="Moran D.A.P."/>
            <person name="Shinohara A."/>
            <person name="Yoshida Y."/>
            <person name="Fujiwara M."/>
            <person name="Mori M."/>
            <person name="Tomita M."/>
            <person name="Arakawa K."/>
        </authorList>
    </citation>
    <scope>NUCLEOTIDE SEQUENCE [LARGE SCALE GENOMIC DNA]</scope>
</reference>
<gene>
    <name evidence="1" type="ORF">AVEN_130793_1</name>
</gene>
<dbReference type="Gene3D" id="3.30.420.10">
    <property type="entry name" value="Ribonuclease H-like superfamily/Ribonuclease H"/>
    <property type="match status" value="1"/>
</dbReference>